<dbReference type="Pfam" id="PF00395">
    <property type="entry name" value="SLH"/>
    <property type="match status" value="1"/>
</dbReference>
<evidence type="ECO:0000256" key="1">
    <source>
        <dbReference type="SAM" id="Phobius"/>
    </source>
</evidence>
<dbReference type="Proteomes" id="UP000198847">
    <property type="component" value="Unassembled WGS sequence"/>
</dbReference>
<keyword evidence="1" id="KW-0472">Membrane</keyword>
<reference evidence="3 4" key="1">
    <citation type="submission" date="2016-10" db="EMBL/GenBank/DDBJ databases">
        <authorList>
            <person name="de Groot N.N."/>
        </authorList>
    </citation>
    <scope>NUCLEOTIDE SEQUENCE [LARGE SCALE GENOMIC DNA]</scope>
    <source>
        <strain evidence="3 4">DSM 13305</strain>
    </source>
</reference>
<dbReference type="PROSITE" id="PS51272">
    <property type="entry name" value="SLH"/>
    <property type="match status" value="1"/>
</dbReference>
<keyword evidence="1" id="KW-0812">Transmembrane</keyword>
<dbReference type="EMBL" id="FODY01000027">
    <property type="protein sequence ID" value="SEP41702.1"/>
    <property type="molecule type" value="Genomic_DNA"/>
</dbReference>
<keyword evidence="4" id="KW-1185">Reference proteome</keyword>
<dbReference type="STRING" id="112903.SAMN04490178_1271"/>
<evidence type="ECO:0000259" key="2">
    <source>
        <dbReference type="PROSITE" id="PS51272"/>
    </source>
</evidence>
<keyword evidence="1" id="KW-1133">Transmembrane helix</keyword>
<dbReference type="RefSeq" id="WP_143050653.1">
    <property type="nucleotide sequence ID" value="NZ_FODY01000027.1"/>
</dbReference>
<dbReference type="AlphaFoldDB" id="A0A1H8XPQ6"/>
<dbReference type="PANTHER" id="PTHR43308:SF1">
    <property type="entry name" value="OUTER MEMBRANE PROTEIN ALPHA"/>
    <property type="match status" value="1"/>
</dbReference>
<dbReference type="InterPro" id="IPR051465">
    <property type="entry name" value="Cell_Envelope_Struct_Comp"/>
</dbReference>
<protein>
    <submittedName>
        <fullName evidence="3">S-layer homology domain-containing protein</fullName>
    </submittedName>
</protein>
<feature type="transmembrane region" description="Helical" evidence="1">
    <location>
        <begin position="12"/>
        <end position="33"/>
    </location>
</feature>
<evidence type="ECO:0000313" key="4">
    <source>
        <dbReference type="Proteomes" id="UP000198847"/>
    </source>
</evidence>
<dbReference type="InterPro" id="IPR001119">
    <property type="entry name" value="SLH_dom"/>
</dbReference>
<name>A0A1H8XPQ6_9FIRM</name>
<proteinExistence type="predicted"/>
<dbReference type="PANTHER" id="PTHR43308">
    <property type="entry name" value="OUTER MEMBRANE PROTEIN ALPHA-RELATED"/>
    <property type="match status" value="1"/>
</dbReference>
<gene>
    <name evidence="3" type="ORF">SAMN04490178_1271</name>
</gene>
<accession>A0A1H8XPQ6</accession>
<evidence type="ECO:0000313" key="3">
    <source>
        <dbReference type="EMBL" id="SEP41702.1"/>
    </source>
</evidence>
<dbReference type="OrthoDB" id="5845122at2"/>
<organism evidence="3 4">
    <name type="scientific">Propionispora vibrioides</name>
    <dbReference type="NCBI Taxonomy" id="112903"/>
    <lineage>
        <taxon>Bacteria</taxon>
        <taxon>Bacillati</taxon>
        <taxon>Bacillota</taxon>
        <taxon>Negativicutes</taxon>
        <taxon>Selenomonadales</taxon>
        <taxon>Sporomusaceae</taxon>
        <taxon>Propionispora</taxon>
    </lineage>
</organism>
<feature type="domain" description="SLH" evidence="2">
    <location>
        <begin position="36"/>
        <end position="98"/>
    </location>
</feature>
<sequence>MAGIVGRITPEYAKCIVFVIFMINIASFCFASVDEFSNPFNDVPKNHWAYDSINKLMKDGIVDGENGKFNGDKTITRYEMAQIVAKAMTKYDKADSEAKAEINRLEIEFAGELKDLGVRLSAVENQVSNAVQIHGVIKNYYDDVRGNSGPTQTNLKQDARMYFSGKIDDNWSWEEDIVYTPNRSLPGPFLDFRSNSNSGTPAGISSNGCNITGNHLFGNDSKVVLGYQWVGPINDNWVYSIGMKGVRVDSKIGAVNVTGAVGQFDVLLGSGDSRYTTSDKNLGQVYAVNGNIGNTSLGAAYWKVNDQTNQIDWKITEWQIKQPLSNNVLLDVNAGKSNAASEEKFYVAKLSYGNVNPYVAGKKGSLGFYVDYHSIGINSILGPDESSASALYTDAVSGSSGSGLKGFRLGCEYVPLKNVSLTSYVMPKNTSISNSDLKTTVFRTMLFILY</sequence>